<protein>
    <submittedName>
        <fullName evidence="3">Prepilin peptidase</fullName>
    </submittedName>
</protein>
<dbReference type="Pfam" id="PF01478">
    <property type="entry name" value="Peptidase_A24"/>
    <property type="match status" value="1"/>
</dbReference>
<dbReference type="InterPro" id="IPR000045">
    <property type="entry name" value="Prepilin_IV_endopep_pep"/>
</dbReference>
<keyword evidence="1" id="KW-1133">Transmembrane helix</keyword>
<accession>A0A3S0N4M0</accession>
<dbReference type="Proteomes" id="UP000268973">
    <property type="component" value="Unassembled WGS sequence"/>
</dbReference>
<keyword evidence="1" id="KW-0812">Transmembrane</keyword>
<reference evidence="3 4" key="1">
    <citation type="submission" date="2018-12" db="EMBL/GenBank/DDBJ databases">
        <title>Vibrio sp. isolated from China Sea.</title>
        <authorList>
            <person name="Li Y."/>
        </authorList>
    </citation>
    <scope>NUCLEOTIDE SEQUENCE [LARGE SCALE GENOMIC DNA]</scope>
    <source>
        <strain evidence="3 4">BEI207</strain>
    </source>
</reference>
<feature type="transmembrane region" description="Helical" evidence="1">
    <location>
        <begin position="48"/>
        <end position="71"/>
    </location>
</feature>
<comment type="caution">
    <text evidence="3">The sequence shown here is derived from an EMBL/GenBank/DDBJ whole genome shotgun (WGS) entry which is preliminary data.</text>
</comment>
<dbReference type="RefSeq" id="WP_126574566.1">
    <property type="nucleotide sequence ID" value="NZ_RXZH01000005.1"/>
</dbReference>
<proteinExistence type="predicted"/>
<name>A0A3S0N4M0_9VIBR</name>
<feature type="domain" description="Prepilin type IV endopeptidase peptidase" evidence="2">
    <location>
        <begin position="5"/>
        <end position="108"/>
    </location>
</feature>
<feature type="transmembrane region" description="Helical" evidence="1">
    <location>
        <begin position="91"/>
        <end position="112"/>
    </location>
</feature>
<evidence type="ECO:0000256" key="1">
    <source>
        <dbReference type="SAM" id="Phobius"/>
    </source>
</evidence>
<dbReference type="GO" id="GO:0004190">
    <property type="term" value="F:aspartic-type endopeptidase activity"/>
    <property type="evidence" value="ECO:0007669"/>
    <property type="project" value="InterPro"/>
</dbReference>
<dbReference type="Gene3D" id="1.20.120.1220">
    <property type="match status" value="1"/>
</dbReference>
<sequence length="172" mass="19328">MNYLIWFVLFIVAVSDAREHRIPNYLLLTILILSAVDKIIYSPDLSFLFYSFLTGITCFIASLLLYFLRVMAPGDVKLLGVIGFWVGSEHIVGTVYWIGVSSVVVGLLYGLLRLADSPGQFKTLVNKYTMLAQFGASGAKTLQTKKKMSEHYRMPFAPVVVIGLAMHFYFLN</sequence>
<dbReference type="EMBL" id="RXZH01000005">
    <property type="protein sequence ID" value="RTZ15225.1"/>
    <property type="molecule type" value="Genomic_DNA"/>
</dbReference>
<dbReference type="AlphaFoldDB" id="A0A3S0N4M0"/>
<organism evidence="3 4">
    <name type="scientific">Vibrio aquaticus</name>
    <dbReference type="NCBI Taxonomy" id="2496559"/>
    <lineage>
        <taxon>Bacteria</taxon>
        <taxon>Pseudomonadati</taxon>
        <taxon>Pseudomonadota</taxon>
        <taxon>Gammaproteobacteria</taxon>
        <taxon>Vibrionales</taxon>
        <taxon>Vibrionaceae</taxon>
        <taxon>Vibrio</taxon>
    </lineage>
</organism>
<keyword evidence="4" id="KW-1185">Reference proteome</keyword>
<gene>
    <name evidence="3" type="ORF">EJ063_12240</name>
</gene>
<evidence type="ECO:0000313" key="4">
    <source>
        <dbReference type="Proteomes" id="UP000268973"/>
    </source>
</evidence>
<evidence type="ECO:0000259" key="2">
    <source>
        <dbReference type="Pfam" id="PF01478"/>
    </source>
</evidence>
<dbReference type="GO" id="GO:0016020">
    <property type="term" value="C:membrane"/>
    <property type="evidence" value="ECO:0007669"/>
    <property type="project" value="InterPro"/>
</dbReference>
<feature type="transmembrane region" description="Helical" evidence="1">
    <location>
        <begin position="152"/>
        <end position="171"/>
    </location>
</feature>
<keyword evidence="1" id="KW-0472">Membrane</keyword>
<dbReference type="OrthoDB" id="5905525at2"/>
<evidence type="ECO:0000313" key="3">
    <source>
        <dbReference type="EMBL" id="RTZ15225.1"/>
    </source>
</evidence>